<feature type="domain" description="ABC-type uncharacterised transport system" evidence="2">
    <location>
        <begin position="151"/>
        <end position="396"/>
    </location>
</feature>
<sequence length="456" mass="51583">MIVTRKSKLQYRIQHILFILLLLACIGFSGWLSNEYNQRSDWTAGKRHSLSNDTLQLLSLLPFDVKLRSYQPDDPALNKAINEILTRYKTNKNNFTFQLINPDIFIEQAKADNIQRYGQTVIEYNGNTERIEKLSEEAITNALIRLQRAIKPEIYFLSQHGERSINDDSPVGYSQLAGKLLTRGFDVKNINLLQQSLTTKNTILVLASINKPLLDNEQKKILQYIENGGHLLWLQDPSIDDSQSTLSKLLNINFVAGVVVDNNQEVNRMLKLSHPAIIPVLEYKVHPITEKMQYFTLFTTAAAITNDNNNSESDWLVSDLLITSDSSWSETKNFILGVEFNKEEDFSGPLVIGIAQQREISSAEKSSDQRIVIIGDTDFIANNYLGNGANLDFILNTFNWLAQDDQLISISPKDAPDLQLNLSAPVAAILGLLFLIALPVLFFIIGASIWFKRHKK</sequence>
<evidence type="ECO:0000259" key="3">
    <source>
        <dbReference type="Pfam" id="PF23357"/>
    </source>
</evidence>
<protein>
    <submittedName>
        <fullName evidence="4">Uncharacterized protein</fullName>
    </submittedName>
</protein>
<evidence type="ECO:0000313" key="4">
    <source>
        <dbReference type="EMBL" id="RDH82958.1"/>
    </source>
</evidence>
<keyword evidence="1" id="KW-0812">Transmembrane</keyword>
<dbReference type="SUPFAM" id="SSF52317">
    <property type="entry name" value="Class I glutamine amidotransferase-like"/>
    <property type="match status" value="1"/>
</dbReference>
<keyword evidence="1" id="KW-0472">Membrane</keyword>
<dbReference type="InterPro" id="IPR029062">
    <property type="entry name" value="Class_I_gatase-like"/>
</dbReference>
<gene>
    <name evidence="4" type="ORF">DIZ80_11890</name>
</gene>
<comment type="caution">
    <text evidence="4">The sequence shown here is derived from an EMBL/GenBank/DDBJ whole genome shotgun (WGS) entry which is preliminary data.</text>
</comment>
<reference evidence="4 5" key="1">
    <citation type="journal article" date="2018" name="ISME J.">
        <title>Endosymbiont genomes yield clues of tubeworm success.</title>
        <authorList>
            <person name="Li Y."/>
            <person name="Liles M.R."/>
            <person name="Halanych K.M."/>
        </authorList>
    </citation>
    <scope>NUCLEOTIDE SEQUENCE [LARGE SCALE GENOMIC DNA]</scope>
    <source>
        <strain evidence="4">A1464</strain>
    </source>
</reference>
<proteinExistence type="predicted"/>
<dbReference type="InterPro" id="IPR055396">
    <property type="entry name" value="DUF7088"/>
</dbReference>
<keyword evidence="1" id="KW-1133">Transmembrane helix</keyword>
<accession>A0A370DDG9</accession>
<feature type="transmembrane region" description="Helical" evidence="1">
    <location>
        <begin position="12"/>
        <end position="32"/>
    </location>
</feature>
<dbReference type="InterPro" id="IPR019196">
    <property type="entry name" value="ABC_transp_unknown"/>
</dbReference>
<evidence type="ECO:0000256" key="1">
    <source>
        <dbReference type="SAM" id="Phobius"/>
    </source>
</evidence>
<name>A0A370DDG9_9GAMM</name>
<dbReference type="AlphaFoldDB" id="A0A370DDG9"/>
<dbReference type="Pfam" id="PF09822">
    <property type="entry name" value="ABC_transp_aux"/>
    <property type="match status" value="1"/>
</dbReference>
<dbReference type="EMBL" id="QFXC01000011">
    <property type="protein sequence ID" value="RDH82958.1"/>
    <property type="molecule type" value="Genomic_DNA"/>
</dbReference>
<keyword evidence="5" id="KW-1185">Reference proteome</keyword>
<evidence type="ECO:0000259" key="2">
    <source>
        <dbReference type="Pfam" id="PF09822"/>
    </source>
</evidence>
<dbReference type="Proteomes" id="UP000254266">
    <property type="component" value="Unassembled WGS sequence"/>
</dbReference>
<dbReference type="PROSITE" id="PS51257">
    <property type="entry name" value="PROKAR_LIPOPROTEIN"/>
    <property type="match status" value="1"/>
</dbReference>
<dbReference type="Pfam" id="PF23357">
    <property type="entry name" value="DUF7088"/>
    <property type="match status" value="1"/>
</dbReference>
<feature type="domain" description="DUF7088" evidence="3">
    <location>
        <begin position="45"/>
        <end position="126"/>
    </location>
</feature>
<evidence type="ECO:0000313" key="5">
    <source>
        <dbReference type="Proteomes" id="UP000254266"/>
    </source>
</evidence>
<organism evidence="4 5">
    <name type="scientific">endosymbiont of Galathealinum brachiosum</name>
    <dbReference type="NCBI Taxonomy" id="2200906"/>
    <lineage>
        <taxon>Bacteria</taxon>
        <taxon>Pseudomonadati</taxon>
        <taxon>Pseudomonadota</taxon>
        <taxon>Gammaproteobacteria</taxon>
        <taxon>sulfur-oxidizing symbionts</taxon>
    </lineage>
</organism>
<feature type="transmembrane region" description="Helical" evidence="1">
    <location>
        <begin position="426"/>
        <end position="451"/>
    </location>
</feature>